<evidence type="ECO:0000256" key="5">
    <source>
        <dbReference type="ARBA" id="ARBA00022692"/>
    </source>
</evidence>
<dbReference type="GO" id="GO:1903785">
    <property type="term" value="P:L-valine transmembrane transport"/>
    <property type="evidence" value="ECO:0007669"/>
    <property type="project" value="TreeGrafter"/>
</dbReference>
<evidence type="ECO:0000256" key="6">
    <source>
        <dbReference type="ARBA" id="ARBA00022989"/>
    </source>
</evidence>
<protein>
    <submittedName>
        <fullName evidence="9">Branched-chain amino acid ABC transporter permease</fullName>
    </submittedName>
</protein>
<evidence type="ECO:0000256" key="2">
    <source>
        <dbReference type="ARBA" id="ARBA00010735"/>
    </source>
</evidence>
<reference evidence="9 10" key="1">
    <citation type="submission" date="2018-05" db="EMBL/GenBank/DDBJ databases">
        <title>Kurthia sibirica genome sequence.</title>
        <authorList>
            <person name="Maclea K.S."/>
            <person name="Goen A.E."/>
        </authorList>
    </citation>
    <scope>NUCLEOTIDE SEQUENCE [LARGE SCALE GENOMIC DNA]</scope>
    <source>
        <strain evidence="9 10">ATCC 49154</strain>
    </source>
</reference>
<keyword evidence="10" id="KW-1185">Reference proteome</keyword>
<keyword evidence="5 8" id="KW-0812">Transmembrane</keyword>
<feature type="transmembrane region" description="Helical" evidence="8">
    <location>
        <begin position="22"/>
        <end position="41"/>
    </location>
</feature>
<evidence type="ECO:0000313" key="9">
    <source>
        <dbReference type="EMBL" id="PWI26061.1"/>
    </source>
</evidence>
<evidence type="ECO:0000256" key="8">
    <source>
        <dbReference type="SAM" id="Phobius"/>
    </source>
</evidence>
<name>A0A2U3ANG5_9BACL</name>
<feature type="transmembrane region" description="Helical" evidence="8">
    <location>
        <begin position="194"/>
        <end position="211"/>
    </location>
</feature>
<keyword evidence="6 8" id="KW-1133">Transmembrane helix</keyword>
<sequence length="236" mass="25524">MASVVQQEDRFIYGVRDCLPTLLGYISIGIAFGVVGVASHLSLVEITLLSVLIYGGASQFIFCGLYLVGTPASIIIITTFIVNLRHLLMSLTLAPSFTNNSLLRNIGFGTLLTDETFGVAVAKRAQTTVLGAKWMDGLNITAYLAWIAASVLGTVIGKWIPSPETWGLDFALTAMFVALLVLTLSAAKHAMLQHYLLLIGYMMMIMYILSYFLPSHIAVLVATMLVATIGVVTEKK</sequence>
<evidence type="ECO:0000313" key="10">
    <source>
        <dbReference type="Proteomes" id="UP000245938"/>
    </source>
</evidence>
<evidence type="ECO:0000256" key="4">
    <source>
        <dbReference type="ARBA" id="ARBA00022475"/>
    </source>
</evidence>
<feature type="transmembrane region" description="Helical" evidence="8">
    <location>
        <begin position="166"/>
        <end position="187"/>
    </location>
</feature>
<organism evidence="9 10">
    <name type="scientific">Kurthia sibirica</name>
    <dbReference type="NCBI Taxonomy" id="202750"/>
    <lineage>
        <taxon>Bacteria</taxon>
        <taxon>Bacillati</taxon>
        <taxon>Bacillota</taxon>
        <taxon>Bacilli</taxon>
        <taxon>Bacillales</taxon>
        <taxon>Caryophanaceae</taxon>
        <taxon>Kurthia</taxon>
    </lineage>
</organism>
<dbReference type="GO" id="GO:0005886">
    <property type="term" value="C:plasma membrane"/>
    <property type="evidence" value="ECO:0007669"/>
    <property type="project" value="UniProtKB-SubCell"/>
</dbReference>
<accession>A0A2U3ANG5</accession>
<proteinExistence type="inferred from homology"/>
<dbReference type="EMBL" id="QFVR01000005">
    <property type="protein sequence ID" value="PWI26061.1"/>
    <property type="molecule type" value="Genomic_DNA"/>
</dbReference>
<comment type="similarity">
    <text evidence="2">Belongs to the AzlC family.</text>
</comment>
<dbReference type="AlphaFoldDB" id="A0A2U3ANG5"/>
<feature type="transmembrane region" description="Helical" evidence="8">
    <location>
        <begin position="140"/>
        <end position="160"/>
    </location>
</feature>
<comment type="subcellular location">
    <subcellularLocation>
        <location evidence="1">Cell membrane</location>
        <topology evidence="1">Multi-pass membrane protein</topology>
    </subcellularLocation>
</comment>
<dbReference type="Pfam" id="PF03591">
    <property type="entry name" value="AzlC"/>
    <property type="match status" value="1"/>
</dbReference>
<evidence type="ECO:0000256" key="1">
    <source>
        <dbReference type="ARBA" id="ARBA00004651"/>
    </source>
</evidence>
<comment type="caution">
    <text evidence="9">The sequence shown here is derived from an EMBL/GenBank/DDBJ whole genome shotgun (WGS) entry which is preliminary data.</text>
</comment>
<dbReference type="PANTHER" id="PTHR34979">
    <property type="entry name" value="INNER MEMBRANE PROTEIN YGAZ"/>
    <property type="match status" value="1"/>
</dbReference>
<dbReference type="InterPro" id="IPR011606">
    <property type="entry name" value="Brnchd-chn_aa_trnsp_permease"/>
</dbReference>
<dbReference type="Proteomes" id="UP000245938">
    <property type="component" value="Unassembled WGS sequence"/>
</dbReference>
<dbReference type="OrthoDB" id="3177005at2"/>
<keyword evidence="3" id="KW-0813">Transport</keyword>
<evidence type="ECO:0000256" key="7">
    <source>
        <dbReference type="ARBA" id="ARBA00023136"/>
    </source>
</evidence>
<keyword evidence="7 8" id="KW-0472">Membrane</keyword>
<dbReference type="RefSeq" id="WP_109305482.1">
    <property type="nucleotide sequence ID" value="NZ_BJUF01000038.1"/>
</dbReference>
<evidence type="ECO:0000256" key="3">
    <source>
        <dbReference type="ARBA" id="ARBA00022448"/>
    </source>
</evidence>
<feature type="transmembrane region" description="Helical" evidence="8">
    <location>
        <begin position="217"/>
        <end position="233"/>
    </location>
</feature>
<keyword evidence="4" id="KW-1003">Cell membrane</keyword>
<gene>
    <name evidence="9" type="ORF">DEX24_05900</name>
</gene>
<dbReference type="PANTHER" id="PTHR34979:SF1">
    <property type="entry name" value="INNER MEMBRANE PROTEIN YGAZ"/>
    <property type="match status" value="1"/>
</dbReference>